<comment type="caution">
    <text evidence="2">The sequence shown here is derived from an EMBL/GenBank/DDBJ whole genome shotgun (WGS) entry which is preliminary data.</text>
</comment>
<dbReference type="InterPro" id="IPR015947">
    <property type="entry name" value="PUA-like_sf"/>
</dbReference>
<gene>
    <name evidence="2" type="ORF">FJY86_02480</name>
</gene>
<organism evidence="2 3">
    <name type="scientific">Candidatus Iainarchaeum sp</name>
    <dbReference type="NCBI Taxonomy" id="3101447"/>
    <lineage>
        <taxon>Archaea</taxon>
        <taxon>Candidatus Iainarchaeota</taxon>
        <taxon>Candidatus Iainarchaeia</taxon>
        <taxon>Candidatus Iainarchaeales</taxon>
        <taxon>Candidatus Iainarchaeaceae</taxon>
        <taxon>Candidatus Iainarchaeum</taxon>
    </lineage>
</organism>
<name>A0A8T4C7L3_9ARCH</name>
<dbReference type="EMBL" id="VGJJ01000014">
    <property type="protein sequence ID" value="MBM3282184.1"/>
    <property type="molecule type" value="Genomic_DNA"/>
</dbReference>
<feature type="domain" description="DUF3850" evidence="1">
    <location>
        <begin position="7"/>
        <end position="67"/>
    </location>
</feature>
<dbReference type="AlphaFoldDB" id="A0A8T4C7L3"/>
<evidence type="ECO:0000259" key="1">
    <source>
        <dbReference type="Pfam" id="PF12961"/>
    </source>
</evidence>
<evidence type="ECO:0000313" key="3">
    <source>
        <dbReference type="Proteomes" id="UP000774699"/>
    </source>
</evidence>
<dbReference type="Proteomes" id="UP000774699">
    <property type="component" value="Unassembled WGS sequence"/>
</dbReference>
<reference evidence="2" key="1">
    <citation type="submission" date="2019-03" db="EMBL/GenBank/DDBJ databases">
        <title>Lake Tanganyika Metagenome-Assembled Genomes (MAGs).</title>
        <authorList>
            <person name="Tran P."/>
        </authorList>
    </citation>
    <scope>NUCLEOTIDE SEQUENCE</scope>
    <source>
        <strain evidence="2">M_DeepCast_50m_m2_156</strain>
    </source>
</reference>
<proteinExistence type="predicted"/>
<protein>
    <submittedName>
        <fullName evidence="2">DUF3850 domain-containing protein</fullName>
    </submittedName>
</protein>
<evidence type="ECO:0000313" key="2">
    <source>
        <dbReference type="EMBL" id="MBM3282184.1"/>
    </source>
</evidence>
<sequence length="89" mass="10611">MVDIRKKTWPAYFQKVLSGEKKVELRLADFECKPGDVLVLEEWNPETKTYTGRTTRKKVSYVMKTKDAPFWTKEEIEKYGYLIMQLDNE</sequence>
<accession>A0A8T4C7L3</accession>
<dbReference type="InterPro" id="IPR039440">
    <property type="entry name" value="DUF3850"/>
</dbReference>
<dbReference type="Pfam" id="PF12961">
    <property type="entry name" value="DUF3850"/>
    <property type="match status" value="1"/>
</dbReference>
<dbReference type="SUPFAM" id="SSF88697">
    <property type="entry name" value="PUA domain-like"/>
    <property type="match status" value="1"/>
</dbReference>
<dbReference type="Gene3D" id="2.30.130.30">
    <property type="entry name" value="Hypothetical protein"/>
    <property type="match status" value="1"/>
</dbReference>